<evidence type="ECO:0000256" key="4">
    <source>
        <dbReference type="ARBA" id="ARBA00005420"/>
    </source>
</evidence>
<organism evidence="15 16">
    <name type="scientific">Symbiodinium pilosum</name>
    <name type="common">Dinoflagellate</name>
    <dbReference type="NCBI Taxonomy" id="2952"/>
    <lineage>
        <taxon>Eukaryota</taxon>
        <taxon>Sar</taxon>
        <taxon>Alveolata</taxon>
        <taxon>Dinophyceae</taxon>
        <taxon>Suessiales</taxon>
        <taxon>Symbiodiniaceae</taxon>
        <taxon>Symbiodinium</taxon>
    </lineage>
</organism>
<evidence type="ECO:0000256" key="6">
    <source>
        <dbReference type="ARBA" id="ARBA00022679"/>
    </source>
</evidence>
<dbReference type="EC" id="2.3.1.-" evidence="14"/>
<evidence type="ECO:0000256" key="12">
    <source>
        <dbReference type="ARBA" id="ARBA00023136"/>
    </source>
</evidence>
<keyword evidence="16" id="KW-1185">Reference proteome</keyword>
<evidence type="ECO:0000256" key="10">
    <source>
        <dbReference type="ARBA" id="ARBA00022989"/>
    </source>
</evidence>
<comment type="subcellular location">
    <subcellularLocation>
        <location evidence="1 14">Endoplasmic reticulum membrane</location>
        <topology evidence="1 14">Multi-pass membrane protein</topology>
    </subcellularLocation>
</comment>
<evidence type="ECO:0000256" key="1">
    <source>
        <dbReference type="ARBA" id="ARBA00004477"/>
    </source>
</evidence>
<keyword evidence="7 14" id="KW-0812">Transmembrane</keyword>
<comment type="similarity">
    <text evidence="4 14">Belongs to the diacylglycerol acyltransferase family.</text>
</comment>
<comment type="pathway">
    <text evidence="2">Glycerolipid metabolism; triacylglycerol biosynthesis.</text>
</comment>
<feature type="transmembrane region" description="Helical" evidence="14">
    <location>
        <begin position="49"/>
        <end position="71"/>
    </location>
</feature>
<comment type="pathway">
    <text evidence="3">Lipid metabolism.</text>
</comment>
<dbReference type="GO" id="GO:0004144">
    <property type="term" value="F:diacylglycerol O-acyltransferase activity"/>
    <property type="evidence" value="ECO:0007669"/>
    <property type="project" value="TreeGrafter"/>
</dbReference>
<dbReference type="GO" id="GO:0005789">
    <property type="term" value="C:endoplasmic reticulum membrane"/>
    <property type="evidence" value="ECO:0007669"/>
    <property type="project" value="UniProtKB-SubCell"/>
</dbReference>
<reference evidence="15" key="1">
    <citation type="submission" date="2021-02" db="EMBL/GenBank/DDBJ databases">
        <authorList>
            <person name="Dougan E. K."/>
            <person name="Rhodes N."/>
            <person name="Thang M."/>
            <person name="Chan C."/>
        </authorList>
    </citation>
    <scope>NUCLEOTIDE SEQUENCE</scope>
</reference>
<protein>
    <recommendedName>
        <fullName evidence="14">Acyltransferase</fullName>
        <ecNumber evidence="14">2.3.1.-</ecNumber>
    </recommendedName>
</protein>
<sequence>MHLWSFLVIPSYLVMYKLHSWQLRAGFWLVVTLIGAASGPSALQYCLTVLIFAAPVIFDLRVTPWSGFLLWMENLGFKKYLARCELRGRLDDVKPEKTFFAFHPHGAVCFGFTVNGIFNSKFVSKSAKISFLIDDFLRNGNPIFRMLCDRYSTDKWQMSSANKSTVQKLMSEGANVALVLGGFEEATVCETGKDSVVLNSRKGIIKYCLQHGYRIHPVYSFGEDETYWFVTGLVDFRLWLNQFKIPAVAFFGNWMAPCLPRWQARMLTVIGDAIECPHIPAPSQEDVDLWHARYVKGLTATFQQWKAAAGRPDAKLEVF</sequence>
<evidence type="ECO:0000256" key="13">
    <source>
        <dbReference type="ARBA" id="ARBA00023315"/>
    </source>
</evidence>
<dbReference type="PANTHER" id="PTHR12317">
    <property type="entry name" value="DIACYLGLYCEROL O-ACYLTRANSFERASE"/>
    <property type="match status" value="1"/>
</dbReference>
<gene>
    <name evidence="15" type="primary">dgat2</name>
    <name evidence="15" type="ORF">SPIL2461_LOCUS2799</name>
</gene>
<dbReference type="InterPro" id="IPR007130">
    <property type="entry name" value="DAGAT"/>
</dbReference>
<keyword evidence="8" id="KW-0319">Glycerol metabolism</keyword>
<evidence type="ECO:0000256" key="11">
    <source>
        <dbReference type="ARBA" id="ARBA00023098"/>
    </source>
</evidence>
<keyword evidence="11" id="KW-0443">Lipid metabolism</keyword>
<keyword evidence="5" id="KW-0444">Lipid biosynthesis</keyword>
<evidence type="ECO:0000256" key="9">
    <source>
        <dbReference type="ARBA" id="ARBA00022824"/>
    </source>
</evidence>
<keyword evidence="13" id="KW-0012">Acyltransferase</keyword>
<dbReference type="Pfam" id="PF03982">
    <property type="entry name" value="DAGAT"/>
    <property type="match status" value="1"/>
</dbReference>
<dbReference type="GO" id="GO:0019432">
    <property type="term" value="P:triglyceride biosynthetic process"/>
    <property type="evidence" value="ECO:0007669"/>
    <property type="project" value="TreeGrafter"/>
</dbReference>
<keyword evidence="6 14" id="KW-0808">Transferase</keyword>
<dbReference type="OrthoDB" id="264532at2759"/>
<evidence type="ECO:0000313" key="15">
    <source>
        <dbReference type="EMBL" id="CAE7219110.1"/>
    </source>
</evidence>
<evidence type="ECO:0000313" key="16">
    <source>
        <dbReference type="Proteomes" id="UP000649617"/>
    </source>
</evidence>
<evidence type="ECO:0000256" key="8">
    <source>
        <dbReference type="ARBA" id="ARBA00022798"/>
    </source>
</evidence>
<evidence type="ECO:0000256" key="5">
    <source>
        <dbReference type="ARBA" id="ARBA00022516"/>
    </source>
</evidence>
<dbReference type="PANTHER" id="PTHR12317:SF0">
    <property type="entry name" value="ACYLTRANSFERASE"/>
    <property type="match status" value="1"/>
</dbReference>
<comment type="caution">
    <text evidence="15">The sequence shown here is derived from an EMBL/GenBank/DDBJ whole genome shotgun (WGS) entry which is preliminary data.</text>
</comment>
<dbReference type="AlphaFoldDB" id="A0A812K7U8"/>
<keyword evidence="9 14" id="KW-0256">Endoplasmic reticulum</keyword>
<proteinExistence type="inferred from homology"/>
<accession>A0A812K7U8</accession>
<evidence type="ECO:0000256" key="14">
    <source>
        <dbReference type="RuleBase" id="RU367023"/>
    </source>
</evidence>
<evidence type="ECO:0000256" key="3">
    <source>
        <dbReference type="ARBA" id="ARBA00005189"/>
    </source>
</evidence>
<keyword evidence="12 14" id="KW-0472">Membrane</keyword>
<dbReference type="EMBL" id="CAJNIZ010003143">
    <property type="protein sequence ID" value="CAE7219110.1"/>
    <property type="molecule type" value="Genomic_DNA"/>
</dbReference>
<evidence type="ECO:0000256" key="2">
    <source>
        <dbReference type="ARBA" id="ARBA00004771"/>
    </source>
</evidence>
<dbReference type="Proteomes" id="UP000649617">
    <property type="component" value="Unassembled WGS sequence"/>
</dbReference>
<dbReference type="GO" id="GO:0006071">
    <property type="term" value="P:glycerol metabolic process"/>
    <property type="evidence" value="ECO:0007669"/>
    <property type="project" value="UniProtKB-KW"/>
</dbReference>
<keyword evidence="10 14" id="KW-1133">Transmembrane helix</keyword>
<name>A0A812K7U8_SYMPI</name>
<feature type="transmembrane region" description="Helical" evidence="14">
    <location>
        <begin position="21"/>
        <end position="43"/>
    </location>
</feature>
<evidence type="ECO:0000256" key="7">
    <source>
        <dbReference type="ARBA" id="ARBA00022692"/>
    </source>
</evidence>